<evidence type="ECO:0000313" key="12">
    <source>
        <dbReference type="Proteomes" id="UP000216151"/>
    </source>
</evidence>
<feature type="transmembrane region" description="Helical" evidence="8">
    <location>
        <begin position="103"/>
        <end position="123"/>
    </location>
</feature>
<protein>
    <submittedName>
        <fullName evidence="11">ABC transporter</fullName>
    </submittedName>
</protein>
<evidence type="ECO:0000256" key="2">
    <source>
        <dbReference type="ARBA" id="ARBA00022448"/>
    </source>
</evidence>
<evidence type="ECO:0000256" key="1">
    <source>
        <dbReference type="ARBA" id="ARBA00004651"/>
    </source>
</evidence>
<evidence type="ECO:0000259" key="10">
    <source>
        <dbReference type="PROSITE" id="PS50929"/>
    </source>
</evidence>
<evidence type="ECO:0000256" key="6">
    <source>
        <dbReference type="ARBA" id="ARBA00022989"/>
    </source>
</evidence>
<keyword evidence="4" id="KW-0547">Nucleotide-binding</keyword>
<dbReference type="InterPro" id="IPR017871">
    <property type="entry name" value="ABC_transporter-like_CS"/>
</dbReference>
<dbReference type="Gene3D" id="1.20.1560.10">
    <property type="entry name" value="ABC transporter type 1, transmembrane domain"/>
    <property type="match status" value="1"/>
</dbReference>
<reference evidence="11 12" key="1">
    <citation type="submission" date="2017-04" db="EMBL/GenBank/DDBJ databases">
        <title>Kefir bacterial isolates.</title>
        <authorList>
            <person name="Kim Y."/>
            <person name="Blasche S."/>
            <person name="Patil K.R."/>
        </authorList>
    </citation>
    <scope>NUCLEOTIDE SEQUENCE [LARGE SCALE GENOMIC DNA]</scope>
    <source>
        <strain evidence="11 12">KR</strain>
    </source>
</reference>
<dbReference type="InterPro" id="IPR027417">
    <property type="entry name" value="P-loop_NTPase"/>
</dbReference>
<evidence type="ECO:0000256" key="5">
    <source>
        <dbReference type="ARBA" id="ARBA00022840"/>
    </source>
</evidence>
<evidence type="ECO:0000259" key="9">
    <source>
        <dbReference type="PROSITE" id="PS50893"/>
    </source>
</evidence>
<keyword evidence="3 8" id="KW-0812">Transmembrane</keyword>
<dbReference type="GO" id="GO:0005886">
    <property type="term" value="C:plasma membrane"/>
    <property type="evidence" value="ECO:0007669"/>
    <property type="project" value="UniProtKB-SubCell"/>
</dbReference>
<proteinExistence type="predicted"/>
<dbReference type="SUPFAM" id="SSF52540">
    <property type="entry name" value="P-loop containing nucleoside triphosphate hydrolases"/>
    <property type="match status" value="1"/>
</dbReference>
<comment type="subcellular location">
    <subcellularLocation>
        <location evidence="1">Cell membrane</location>
        <topology evidence="1">Multi-pass membrane protein</topology>
    </subcellularLocation>
</comment>
<evidence type="ECO:0000256" key="4">
    <source>
        <dbReference type="ARBA" id="ARBA00022741"/>
    </source>
</evidence>
<evidence type="ECO:0000256" key="7">
    <source>
        <dbReference type="ARBA" id="ARBA00023136"/>
    </source>
</evidence>
<dbReference type="GO" id="GO:0016887">
    <property type="term" value="F:ATP hydrolysis activity"/>
    <property type="evidence" value="ECO:0007669"/>
    <property type="project" value="InterPro"/>
</dbReference>
<feature type="transmembrane region" description="Helical" evidence="8">
    <location>
        <begin position="299"/>
        <end position="320"/>
    </location>
</feature>
<dbReference type="Gene3D" id="3.40.50.300">
    <property type="entry name" value="P-loop containing nucleotide triphosphate hydrolases"/>
    <property type="match status" value="1"/>
</dbReference>
<dbReference type="GO" id="GO:0140359">
    <property type="term" value="F:ABC-type transporter activity"/>
    <property type="evidence" value="ECO:0007669"/>
    <property type="project" value="InterPro"/>
</dbReference>
<dbReference type="PANTHER" id="PTHR24221">
    <property type="entry name" value="ATP-BINDING CASSETTE SUB-FAMILY B"/>
    <property type="match status" value="1"/>
</dbReference>
<feature type="domain" description="ABC transmembrane type-1" evidence="10">
    <location>
        <begin position="71"/>
        <end position="356"/>
    </location>
</feature>
<dbReference type="PROSITE" id="PS50893">
    <property type="entry name" value="ABC_TRANSPORTER_2"/>
    <property type="match status" value="1"/>
</dbReference>
<dbReference type="EMBL" id="NCXK01000001">
    <property type="protein sequence ID" value="PAK79365.1"/>
    <property type="molecule type" value="Genomic_DNA"/>
</dbReference>
<comment type="caution">
    <text evidence="11">The sequence shown here is derived from an EMBL/GenBank/DDBJ whole genome shotgun (WGS) entry which is preliminary data.</text>
</comment>
<dbReference type="InterPro" id="IPR003593">
    <property type="entry name" value="AAA+_ATPase"/>
</dbReference>
<dbReference type="FunFam" id="3.40.50.300:FF:000287">
    <property type="entry name" value="Multidrug ABC transporter ATP-binding protein"/>
    <property type="match status" value="1"/>
</dbReference>
<feature type="domain" description="ABC transporter" evidence="9">
    <location>
        <begin position="391"/>
        <end position="625"/>
    </location>
</feature>
<evidence type="ECO:0000256" key="3">
    <source>
        <dbReference type="ARBA" id="ARBA00022692"/>
    </source>
</evidence>
<dbReference type="Pfam" id="PF00005">
    <property type="entry name" value="ABC_tran"/>
    <property type="match status" value="1"/>
</dbReference>
<dbReference type="SUPFAM" id="SSF90123">
    <property type="entry name" value="ABC transporter transmembrane region"/>
    <property type="match status" value="1"/>
</dbReference>
<dbReference type="Pfam" id="PF00664">
    <property type="entry name" value="ABC_membrane"/>
    <property type="match status" value="1"/>
</dbReference>
<dbReference type="OrthoDB" id="5288404at2"/>
<keyword evidence="5" id="KW-0067">ATP-binding</keyword>
<dbReference type="AlphaFoldDB" id="A0A269Y1G4"/>
<evidence type="ECO:0000313" key="11">
    <source>
        <dbReference type="EMBL" id="PAK79365.1"/>
    </source>
</evidence>
<dbReference type="PROSITE" id="PS50929">
    <property type="entry name" value="ABC_TM1F"/>
    <property type="match status" value="1"/>
</dbReference>
<keyword evidence="2" id="KW-0813">Transport</keyword>
<feature type="transmembrane region" description="Helical" evidence="8">
    <location>
        <begin position="71"/>
        <end position="91"/>
    </location>
</feature>
<gene>
    <name evidence="11" type="ORF">B8X00_01285</name>
</gene>
<dbReference type="PANTHER" id="PTHR24221:SF654">
    <property type="entry name" value="ATP-BINDING CASSETTE SUB-FAMILY B MEMBER 6"/>
    <property type="match status" value="1"/>
</dbReference>
<dbReference type="GO" id="GO:0034040">
    <property type="term" value="F:ATPase-coupled lipid transmembrane transporter activity"/>
    <property type="evidence" value="ECO:0007669"/>
    <property type="project" value="TreeGrafter"/>
</dbReference>
<accession>A0A269Y1G4</accession>
<dbReference type="PROSITE" id="PS00211">
    <property type="entry name" value="ABC_TRANSPORTER_1"/>
    <property type="match status" value="1"/>
</dbReference>
<organism evidence="11 12">
    <name type="scientific">Acetobacter fabarum</name>
    <dbReference type="NCBI Taxonomy" id="483199"/>
    <lineage>
        <taxon>Bacteria</taxon>
        <taxon>Pseudomonadati</taxon>
        <taxon>Pseudomonadota</taxon>
        <taxon>Alphaproteobacteria</taxon>
        <taxon>Acetobacterales</taxon>
        <taxon>Acetobacteraceae</taxon>
        <taxon>Acetobacter</taxon>
    </lineage>
</organism>
<dbReference type="Proteomes" id="UP000216151">
    <property type="component" value="Unassembled WGS sequence"/>
</dbReference>
<name>A0A269Y1G4_9PROT</name>
<keyword evidence="12" id="KW-1185">Reference proteome</keyword>
<feature type="transmembrane region" description="Helical" evidence="8">
    <location>
        <begin position="199"/>
        <end position="229"/>
    </location>
</feature>
<dbReference type="GO" id="GO:0005524">
    <property type="term" value="F:ATP binding"/>
    <property type="evidence" value="ECO:0007669"/>
    <property type="project" value="UniProtKB-KW"/>
</dbReference>
<evidence type="ECO:0000256" key="8">
    <source>
        <dbReference type="SAM" id="Phobius"/>
    </source>
</evidence>
<dbReference type="InterPro" id="IPR003439">
    <property type="entry name" value="ABC_transporter-like_ATP-bd"/>
</dbReference>
<keyword evidence="7 8" id="KW-0472">Membrane</keyword>
<dbReference type="InterPro" id="IPR039421">
    <property type="entry name" value="Type_1_exporter"/>
</dbReference>
<keyword evidence="6 8" id="KW-1133">Transmembrane helix</keyword>
<sequence>MGAVPVWLLGQAYSAREENQSVLVDDKNNKTDGANPVSAHVTVPDEALPAYAGRPVRFLLRYMRARPVGHALVFGAVGGAISCIVLSSYGIRHLVDLMTSHSGAAAVSGVWAAVGVLIGLIVADNICWRIAGWFAARTFVAVTGDIRQDLFRFLTGHSPAYFADRMPASLAARIATAGNVSFTIENMLAWNVLPPSLNVLLSVVLMLSVSLTMGGATVLLAGGLCLIMFRLALKGRRLHGHYAVAAAGLEGETLDVMGNIALVRAFGMRNRERQRFNALTEREMGERLKSLRYMEQLRMIHAGMTAVLTTGLLVWAVLLWQWQQASVGQVVMVITLGFAILHGTRDLALALVETIQHNARLSEVLSSLLVPHDMPDPQVAADLPSPVRGDVRFGNVTFAYPGGEPVLAHFNLHIAAGSRVGLVGRSGSGKSTVLALLQRMRFVQSGSILIDGQDIRELTDDALRACLSVVPQDVSLLHRSVMENIRYGRPDASDEAVRAAAAAAGCATFIDALSEGFETIVGDRGVKLSGGQRQRIAIARAFLRNAPILILDEATSALDTESEEHVQRALDRLMVGRTVIAVAHRLSTLRNFDRIVVMQDGRIAEDGSPAQLEQQNGLYSQFLNRQMAHAQ</sequence>
<dbReference type="SMART" id="SM00382">
    <property type="entry name" value="AAA"/>
    <property type="match status" value="1"/>
</dbReference>
<dbReference type="InterPro" id="IPR011527">
    <property type="entry name" value="ABC1_TM_dom"/>
</dbReference>
<dbReference type="InterPro" id="IPR036640">
    <property type="entry name" value="ABC1_TM_sf"/>
</dbReference>